<protein>
    <submittedName>
        <fullName evidence="1">Uncharacterized protein</fullName>
    </submittedName>
</protein>
<reference evidence="1" key="1">
    <citation type="submission" date="2024-01" db="EMBL/GenBank/DDBJ databases">
        <authorList>
            <person name="Webb A."/>
        </authorList>
    </citation>
    <scope>NUCLEOTIDE SEQUENCE</scope>
    <source>
        <strain evidence="1">Pm1</strain>
    </source>
</reference>
<dbReference type="AlphaFoldDB" id="A0AAV1UZE4"/>
<proteinExistence type="predicted"/>
<gene>
    <name evidence="1" type="ORF">PM001_LOCUS25060</name>
</gene>
<organism evidence="1 2">
    <name type="scientific">Peronospora matthiolae</name>
    <dbReference type="NCBI Taxonomy" id="2874970"/>
    <lineage>
        <taxon>Eukaryota</taxon>
        <taxon>Sar</taxon>
        <taxon>Stramenopiles</taxon>
        <taxon>Oomycota</taxon>
        <taxon>Peronosporomycetes</taxon>
        <taxon>Peronosporales</taxon>
        <taxon>Peronosporaceae</taxon>
        <taxon>Peronospora</taxon>
    </lineage>
</organism>
<dbReference type="EMBL" id="CAKLBY020000251">
    <property type="protein sequence ID" value="CAK7939910.1"/>
    <property type="molecule type" value="Genomic_DNA"/>
</dbReference>
<comment type="caution">
    <text evidence="1">The sequence shown here is derived from an EMBL/GenBank/DDBJ whole genome shotgun (WGS) entry which is preliminary data.</text>
</comment>
<dbReference type="Proteomes" id="UP001162060">
    <property type="component" value="Unassembled WGS sequence"/>
</dbReference>
<name>A0AAV1UZE4_9STRA</name>
<evidence type="ECO:0000313" key="1">
    <source>
        <dbReference type="EMBL" id="CAK7939910.1"/>
    </source>
</evidence>
<evidence type="ECO:0000313" key="2">
    <source>
        <dbReference type="Proteomes" id="UP001162060"/>
    </source>
</evidence>
<accession>A0AAV1UZE4</accession>
<sequence>MQKIGAMGRLYGVSGDAEAGQTHAIKSGKRSISEMASGVGMVCKVVGGGDML</sequence>